<evidence type="ECO:0000313" key="1">
    <source>
        <dbReference type="EMBL" id="CAG8494326.1"/>
    </source>
</evidence>
<keyword evidence="2" id="KW-1185">Reference proteome</keyword>
<evidence type="ECO:0000313" key="2">
    <source>
        <dbReference type="Proteomes" id="UP000789366"/>
    </source>
</evidence>
<accession>A0ACA9KW39</accession>
<reference evidence="1" key="1">
    <citation type="submission" date="2021-06" db="EMBL/GenBank/DDBJ databases">
        <authorList>
            <person name="Kallberg Y."/>
            <person name="Tangrot J."/>
            <person name="Rosling A."/>
        </authorList>
    </citation>
    <scope>NUCLEOTIDE SEQUENCE</scope>
    <source>
        <strain evidence="1">28 12/20/2015</strain>
    </source>
</reference>
<dbReference type="EMBL" id="CAJVPW010001895">
    <property type="protein sequence ID" value="CAG8494326.1"/>
    <property type="molecule type" value="Genomic_DNA"/>
</dbReference>
<organism evidence="1 2">
    <name type="scientific">Cetraspora pellucida</name>
    <dbReference type="NCBI Taxonomy" id="1433469"/>
    <lineage>
        <taxon>Eukaryota</taxon>
        <taxon>Fungi</taxon>
        <taxon>Fungi incertae sedis</taxon>
        <taxon>Mucoromycota</taxon>
        <taxon>Glomeromycotina</taxon>
        <taxon>Glomeromycetes</taxon>
        <taxon>Diversisporales</taxon>
        <taxon>Gigasporaceae</taxon>
        <taxon>Cetraspora</taxon>
    </lineage>
</organism>
<sequence length="155" mass="17869">MTFGTKSDSEYYECSDSGKSDTESINEVHDGEEINNLSQDEVDIRNKLLQILTAHKEKDKRAGKDFMNSIFLNNILDLSDDGIYDQIKKSLNKDQTSWLEGVLQKKSWKATSEFTQYINQFTEEACTLIVIPTIARRSFVSSRFDPYYYEAHDIA</sequence>
<protein>
    <submittedName>
        <fullName evidence="1">5516_t:CDS:1</fullName>
    </submittedName>
</protein>
<gene>
    <name evidence="1" type="ORF">SPELUC_LOCUS2706</name>
</gene>
<comment type="caution">
    <text evidence="1">The sequence shown here is derived from an EMBL/GenBank/DDBJ whole genome shotgun (WGS) entry which is preliminary data.</text>
</comment>
<name>A0ACA9KW39_9GLOM</name>
<dbReference type="Proteomes" id="UP000789366">
    <property type="component" value="Unassembled WGS sequence"/>
</dbReference>
<proteinExistence type="predicted"/>